<dbReference type="Gene3D" id="1.10.3730.20">
    <property type="match status" value="1"/>
</dbReference>
<dbReference type="GO" id="GO:0031460">
    <property type="term" value="P:glycine betaine transport"/>
    <property type="evidence" value="ECO:0007669"/>
    <property type="project" value="TreeGrafter"/>
</dbReference>
<keyword evidence="5 9" id="KW-1133">Transmembrane helix</keyword>
<dbReference type="PANTHER" id="PTHR30561">
    <property type="entry name" value="SMR FAMILY PROTON-DEPENDENT DRUG EFFLUX TRANSPORTER SUGE"/>
    <property type="match status" value="1"/>
</dbReference>
<comment type="subcellular location">
    <subcellularLocation>
        <location evidence="1 8">Cell membrane</location>
        <topology evidence="1 8">Multi-pass membrane protein</topology>
    </subcellularLocation>
</comment>
<feature type="transmembrane region" description="Helical" evidence="9">
    <location>
        <begin position="85"/>
        <end position="104"/>
    </location>
</feature>
<evidence type="ECO:0000256" key="6">
    <source>
        <dbReference type="ARBA" id="ARBA00023136"/>
    </source>
</evidence>
<feature type="transmembrane region" description="Helical" evidence="9">
    <location>
        <begin position="33"/>
        <end position="51"/>
    </location>
</feature>
<keyword evidence="4 8" id="KW-0812">Transmembrane</keyword>
<evidence type="ECO:0000313" key="11">
    <source>
        <dbReference type="Proteomes" id="UP001164748"/>
    </source>
</evidence>
<reference evidence="10" key="1">
    <citation type="submission" date="2022-09" db="EMBL/GenBank/DDBJ databases">
        <authorList>
            <person name="Li Z.-J."/>
        </authorList>
    </citation>
    <scope>NUCLEOTIDE SEQUENCE</scope>
    <source>
        <strain evidence="10">TGB11</strain>
    </source>
</reference>
<evidence type="ECO:0000256" key="8">
    <source>
        <dbReference type="RuleBase" id="RU003942"/>
    </source>
</evidence>
<keyword evidence="6 9" id="KW-0472">Membrane</keyword>
<dbReference type="SUPFAM" id="SSF103481">
    <property type="entry name" value="Multidrug resistance efflux transporter EmrE"/>
    <property type="match status" value="1"/>
</dbReference>
<comment type="similarity">
    <text evidence="7 8">Belongs to the drug/metabolite transporter (DMT) superfamily. Small multidrug resistance (SMR) (TC 2.A.7.1) family.</text>
</comment>
<organism evidence="10 11">
    <name type="scientific">Salinivibrio kushneri</name>
    <dbReference type="NCBI Taxonomy" id="1908198"/>
    <lineage>
        <taxon>Bacteria</taxon>
        <taxon>Pseudomonadati</taxon>
        <taxon>Pseudomonadota</taxon>
        <taxon>Gammaproteobacteria</taxon>
        <taxon>Vibrionales</taxon>
        <taxon>Vibrionaceae</taxon>
        <taxon>Salinivibrio</taxon>
    </lineage>
</organism>
<dbReference type="GO" id="GO:0015220">
    <property type="term" value="F:choline transmembrane transporter activity"/>
    <property type="evidence" value="ECO:0007669"/>
    <property type="project" value="TreeGrafter"/>
</dbReference>
<dbReference type="GO" id="GO:0015199">
    <property type="term" value="F:amino-acid betaine transmembrane transporter activity"/>
    <property type="evidence" value="ECO:0007669"/>
    <property type="project" value="TreeGrafter"/>
</dbReference>
<protein>
    <submittedName>
        <fullName evidence="10">SMR family transporter</fullName>
    </submittedName>
</protein>
<feature type="transmembrane region" description="Helical" evidence="9">
    <location>
        <begin position="58"/>
        <end position="79"/>
    </location>
</feature>
<sequence length="110" mass="11629">MKHWLFLGFAIVAEVIATASLKNSDGFSKLVPSILVVVGYSFSFYLLALTLRAIPVGIAYAIWAGAGVTLIALIGWLVFDQKLDAPAVIGMALIVSGVAVMNIFSSTSTH</sequence>
<evidence type="ECO:0000256" key="9">
    <source>
        <dbReference type="SAM" id="Phobius"/>
    </source>
</evidence>
<gene>
    <name evidence="10" type="ORF">N8M53_11825</name>
</gene>
<name>A0AA47KKC6_9GAMM</name>
<keyword evidence="3" id="KW-1003">Cell membrane</keyword>
<keyword evidence="2" id="KW-0813">Transport</keyword>
<dbReference type="RefSeq" id="WP_269578919.1">
    <property type="nucleotide sequence ID" value="NZ_CP114588.1"/>
</dbReference>
<evidence type="ECO:0000256" key="3">
    <source>
        <dbReference type="ARBA" id="ARBA00022475"/>
    </source>
</evidence>
<evidence type="ECO:0000256" key="2">
    <source>
        <dbReference type="ARBA" id="ARBA00022448"/>
    </source>
</evidence>
<evidence type="ECO:0000256" key="5">
    <source>
        <dbReference type="ARBA" id="ARBA00022989"/>
    </source>
</evidence>
<evidence type="ECO:0000256" key="1">
    <source>
        <dbReference type="ARBA" id="ARBA00004651"/>
    </source>
</evidence>
<dbReference type="EMBL" id="CP114588">
    <property type="protein sequence ID" value="WBA08469.1"/>
    <property type="molecule type" value="Genomic_DNA"/>
</dbReference>
<dbReference type="GO" id="GO:0005886">
    <property type="term" value="C:plasma membrane"/>
    <property type="evidence" value="ECO:0007669"/>
    <property type="project" value="UniProtKB-SubCell"/>
</dbReference>
<dbReference type="InterPro" id="IPR000390">
    <property type="entry name" value="Small_drug/metabolite_transptr"/>
</dbReference>
<dbReference type="InterPro" id="IPR037185">
    <property type="entry name" value="EmrE-like"/>
</dbReference>
<proteinExistence type="inferred from homology"/>
<dbReference type="Proteomes" id="UP001164748">
    <property type="component" value="Chromosome"/>
</dbReference>
<evidence type="ECO:0000256" key="7">
    <source>
        <dbReference type="ARBA" id="ARBA00038032"/>
    </source>
</evidence>
<dbReference type="GO" id="GO:0015297">
    <property type="term" value="F:antiporter activity"/>
    <property type="evidence" value="ECO:0007669"/>
    <property type="project" value="TreeGrafter"/>
</dbReference>
<dbReference type="FunFam" id="1.10.3730.20:FF:000001">
    <property type="entry name" value="Quaternary ammonium compound resistance transporter SugE"/>
    <property type="match status" value="1"/>
</dbReference>
<dbReference type="Pfam" id="PF00893">
    <property type="entry name" value="Multi_Drug_Res"/>
    <property type="match status" value="1"/>
</dbReference>
<dbReference type="PANTHER" id="PTHR30561:SF1">
    <property type="entry name" value="MULTIDRUG TRANSPORTER EMRE"/>
    <property type="match status" value="1"/>
</dbReference>
<evidence type="ECO:0000256" key="4">
    <source>
        <dbReference type="ARBA" id="ARBA00022692"/>
    </source>
</evidence>
<accession>A0AA47KKC6</accession>
<dbReference type="AlphaFoldDB" id="A0AA47KKC6"/>
<dbReference type="GO" id="GO:1990961">
    <property type="term" value="P:xenobiotic detoxification by transmembrane export across the plasma membrane"/>
    <property type="evidence" value="ECO:0007669"/>
    <property type="project" value="UniProtKB-ARBA"/>
</dbReference>
<evidence type="ECO:0000313" key="10">
    <source>
        <dbReference type="EMBL" id="WBA08469.1"/>
    </source>
</evidence>
<dbReference type="InterPro" id="IPR045324">
    <property type="entry name" value="Small_multidrug_res"/>
</dbReference>